<dbReference type="Pfam" id="PF09331">
    <property type="entry name" value="DUF1985"/>
    <property type="match status" value="1"/>
</dbReference>
<dbReference type="GO" id="GO:0006508">
    <property type="term" value="P:proteolysis"/>
    <property type="evidence" value="ECO:0007669"/>
    <property type="project" value="UniProtKB-KW"/>
</dbReference>
<comment type="similarity">
    <text evidence="1">Belongs to the peptidase C48 family.</text>
</comment>
<evidence type="ECO:0000256" key="2">
    <source>
        <dbReference type="ARBA" id="ARBA00022670"/>
    </source>
</evidence>
<dbReference type="Gene3D" id="3.40.395.10">
    <property type="entry name" value="Adenoviral Proteinase, Chain A"/>
    <property type="match status" value="1"/>
</dbReference>
<feature type="region of interest" description="Disordered" evidence="4">
    <location>
        <begin position="278"/>
        <end position="346"/>
    </location>
</feature>
<organism evidence="6 7">
    <name type="scientific">Solanum commersonii</name>
    <name type="common">Commerson's wild potato</name>
    <name type="synonym">Commerson's nightshade</name>
    <dbReference type="NCBI Taxonomy" id="4109"/>
    <lineage>
        <taxon>Eukaryota</taxon>
        <taxon>Viridiplantae</taxon>
        <taxon>Streptophyta</taxon>
        <taxon>Embryophyta</taxon>
        <taxon>Tracheophyta</taxon>
        <taxon>Spermatophyta</taxon>
        <taxon>Magnoliopsida</taxon>
        <taxon>eudicotyledons</taxon>
        <taxon>Gunneridae</taxon>
        <taxon>Pentapetalae</taxon>
        <taxon>asterids</taxon>
        <taxon>lamiids</taxon>
        <taxon>Solanales</taxon>
        <taxon>Solanaceae</taxon>
        <taxon>Solanoideae</taxon>
        <taxon>Solaneae</taxon>
        <taxon>Solanum</taxon>
    </lineage>
</organism>
<evidence type="ECO:0000256" key="1">
    <source>
        <dbReference type="ARBA" id="ARBA00005234"/>
    </source>
</evidence>
<keyword evidence="2" id="KW-0645">Protease</keyword>
<dbReference type="Pfam" id="PF02902">
    <property type="entry name" value="Peptidase_C48"/>
    <property type="match status" value="1"/>
</dbReference>
<accession>A0A9J5Y9F3</accession>
<evidence type="ECO:0000313" key="6">
    <source>
        <dbReference type="EMBL" id="KAG5595924.1"/>
    </source>
</evidence>
<feature type="compositionally biased region" description="Polar residues" evidence="4">
    <location>
        <begin position="401"/>
        <end position="415"/>
    </location>
</feature>
<keyword evidence="7" id="KW-1185">Reference proteome</keyword>
<evidence type="ECO:0000256" key="4">
    <source>
        <dbReference type="SAM" id="MobiDB-lite"/>
    </source>
</evidence>
<gene>
    <name evidence="6" type="ORF">H5410_037156</name>
</gene>
<evidence type="ECO:0000259" key="5">
    <source>
        <dbReference type="PROSITE" id="PS50600"/>
    </source>
</evidence>
<keyword evidence="3" id="KW-0378">Hydrolase</keyword>
<dbReference type="GO" id="GO:0008234">
    <property type="term" value="F:cysteine-type peptidase activity"/>
    <property type="evidence" value="ECO:0007669"/>
    <property type="project" value="InterPro"/>
</dbReference>
<dbReference type="InterPro" id="IPR003653">
    <property type="entry name" value="Peptidase_C48_C"/>
</dbReference>
<feature type="domain" description="Ubiquitin-like protease family profile" evidence="5">
    <location>
        <begin position="671"/>
        <end position="894"/>
    </location>
</feature>
<feature type="region of interest" description="Disordered" evidence="4">
    <location>
        <begin position="35"/>
        <end position="65"/>
    </location>
</feature>
<protein>
    <recommendedName>
        <fullName evidence="5">Ubiquitin-like protease family profile domain-containing protein</fullName>
    </recommendedName>
</protein>
<dbReference type="InterPro" id="IPR015410">
    <property type="entry name" value="DUF1985"/>
</dbReference>
<dbReference type="InterPro" id="IPR038765">
    <property type="entry name" value="Papain-like_cys_pep_sf"/>
</dbReference>
<sequence>MDPDPTSNLSNTNRTIYDSDDENWAKIRSKSLHDPLNLINQSNKDVPKSSKPKVAKKPQKKEKKSSITTISALHCLEVGTRQLKGNTKELEYPESIPCRLFQKYFPGAVKSVSKNHLVQRFMMGNWENNQDALQMAILYFLHTFILAQTGDSSISVNEFLMVEDGRYHVYPWGQIAFTKLMDSLRQDFNLSKQLYRLYGLPYALNVWTYEFASQLNPEIDVIERNVIPRICNWRVVALKPKFEMLMTSIFQENACSNIVPTPEELIVQPNDIADFDDFSTRPPEQLLRRSSRVSDTSSPPPPKRRKKVNTPKTKVSEPSQPDQSNVSLNQPFSIPDGPSTPATNVHGSANAQKVNYVIPAIEELKDHLKNYVDKKFEELVILIKENHSQLMLSRHKENNKVDPQSSNKQPSSPIRTDSADAVGVADFEVGVSVNEGGQQVHVNAEIDHNISNRQQMKRVSELQLTYESTHVDTEANDPKKVSDDEVYQAPQALNEVNIDGDGADTVQHNIRYFTPFRITVDTSDSSTSTTISPSTEAAIDALVSDLGKVPIHAKPLCVYNPQNLNGSHDLLSDSQLPTDIPTTEIVVRSHSKTFAPRNKVPSRIIQSPYVTSFGSRCGITYQPSSKLIDEYMQWLIKGLLKNHANKKPLKDKYRSKASSFEFEMMNFVVAFPINKNWFYAMSQPNKCWIDQYIDVVFYYLRKESKLHNMNQYRYTTANCLFISHIKNTYERYYLANDDGLISTQEHIDRASAVSVYERSITNIIKGFEIPAALPWHLVDDVYISVNCGGQFHWVLAIVELKNRVIRVYDSSLGSRKKAIPHEIKMLSKMLPSYLMDSGFFEKTERTSFVDCDAYKDNNSSSLLEAQVPFMVEFAQDIMQQKNCGLYVATFAEYLSDQIETSFVDFLPEYLRKRYGALLWSYGSEKAKGAYVSENDDPPKPKSVVTQPPEKDLVHVV</sequence>
<dbReference type="OrthoDB" id="1282305at2759"/>
<dbReference type="EMBL" id="JACXVP010000007">
    <property type="protein sequence ID" value="KAG5595924.1"/>
    <property type="molecule type" value="Genomic_DNA"/>
</dbReference>
<name>A0A9J5Y9F3_SOLCO</name>
<feature type="compositionally biased region" description="Basic residues" evidence="4">
    <location>
        <begin position="50"/>
        <end position="63"/>
    </location>
</feature>
<evidence type="ECO:0000256" key="3">
    <source>
        <dbReference type="ARBA" id="ARBA00022801"/>
    </source>
</evidence>
<dbReference type="PANTHER" id="PTHR48302">
    <property type="entry name" value="ULP1 PROTEASE FAMILY, C-TERMINAL CATALYTIC DOMAIN CONTAINING PROTEIN"/>
    <property type="match status" value="1"/>
</dbReference>
<reference evidence="6 7" key="1">
    <citation type="submission" date="2020-09" db="EMBL/GenBank/DDBJ databases">
        <title>De no assembly of potato wild relative species, Solanum commersonii.</title>
        <authorList>
            <person name="Cho K."/>
        </authorList>
    </citation>
    <scope>NUCLEOTIDE SEQUENCE [LARGE SCALE GENOMIC DNA]</scope>
    <source>
        <strain evidence="6">LZ3.2</strain>
        <tissue evidence="6">Leaf</tissue>
    </source>
</reference>
<evidence type="ECO:0000313" key="7">
    <source>
        <dbReference type="Proteomes" id="UP000824120"/>
    </source>
</evidence>
<dbReference type="PROSITE" id="PS50600">
    <property type="entry name" value="ULP_PROTEASE"/>
    <property type="match status" value="1"/>
</dbReference>
<proteinExistence type="inferred from homology"/>
<feature type="region of interest" description="Disordered" evidence="4">
    <location>
        <begin position="929"/>
        <end position="956"/>
    </location>
</feature>
<dbReference type="Proteomes" id="UP000824120">
    <property type="component" value="Chromosome 7"/>
</dbReference>
<dbReference type="AlphaFoldDB" id="A0A9J5Y9F3"/>
<dbReference type="SUPFAM" id="SSF54001">
    <property type="entry name" value="Cysteine proteinases"/>
    <property type="match status" value="1"/>
</dbReference>
<dbReference type="PANTHER" id="PTHR48302:SF2">
    <property type="entry name" value="DUF1985 DOMAIN-CONTAINING PROTEIN"/>
    <property type="match status" value="1"/>
</dbReference>
<feature type="compositionally biased region" description="Polar residues" evidence="4">
    <location>
        <begin position="316"/>
        <end position="332"/>
    </location>
</feature>
<comment type="caution">
    <text evidence="6">The sequence shown here is derived from an EMBL/GenBank/DDBJ whole genome shotgun (WGS) entry which is preliminary data.</text>
</comment>
<feature type="region of interest" description="Disordered" evidence="4">
    <location>
        <begin position="394"/>
        <end position="418"/>
    </location>
</feature>